<evidence type="ECO:0000256" key="2">
    <source>
        <dbReference type="ARBA" id="ARBA00023054"/>
    </source>
</evidence>
<dbReference type="EMBL" id="JANEYG010000001">
    <property type="protein sequence ID" value="KAJ8925764.1"/>
    <property type="molecule type" value="Genomic_DNA"/>
</dbReference>
<keyword evidence="5" id="KW-1185">Reference proteome</keyword>
<evidence type="ECO:0000313" key="4">
    <source>
        <dbReference type="EMBL" id="KAJ8925764.1"/>
    </source>
</evidence>
<comment type="caution">
    <text evidence="4">The sequence shown here is derived from an EMBL/GenBank/DDBJ whole genome shotgun (WGS) entry which is preliminary data.</text>
</comment>
<accession>A0AAV8WGJ3</accession>
<feature type="region of interest" description="Disordered" evidence="3">
    <location>
        <begin position="240"/>
        <end position="269"/>
    </location>
</feature>
<dbReference type="GO" id="GO:0044782">
    <property type="term" value="P:cilium organization"/>
    <property type="evidence" value="ECO:0007669"/>
    <property type="project" value="TreeGrafter"/>
</dbReference>
<reference evidence="4 5" key="1">
    <citation type="journal article" date="2023" name="Insect Mol. Biol.">
        <title>Genome sequencing provides insights into the evolution of gene families encoding plant cell wall-degrading enzymes in longhorned beetles.</title>
        <authorList>
            <person name="Shin N.R."/>
            <person name="Okamura Y."/>
            <person name="Kirsch R."/>
            <person name="Pauchet Y."/>
        </authorList>
    </citation>
    <scope>NUCLEOTIDE SEQUENCE [LARGE SCALE GENOMIC DNA]</scope>
    <source>
        <strain evidence="4">EAD_L_NR</strain>
    </source>
</reference>
<evidence type="ECO:0000313" key="5">
    <source>
        <dbReference type="Proteomes" id="UP001159042"/>
    </source>
</evidence>
<evidence type="ECO:0000256" key="3">
    <source>
        <dbReference type="SAM" id="MobiDB-lite"/>
    </source>
</evidence>
<feature type="region of interest" description="Disordered" evidence="3">
    <location>
        <begin position="425"/>
        <end position="444"/>
    </location>
</feature>
<feature type="region of interest" description="Disordered" evidence="3">
    <location>
        <begin position="173"/>
        <end position="224"/>
    </location>
</feature>
<organism evidence="4 5">
    <name type="scientific">Exocentrus adspersus</name>
    <dbReference type="NCBI Taxonomy" id="1586481"/>
    <lineage>
        <taxon>Eukaryota</taxon>
        <taxon>Metazoa</taxon>
        <taxon>Ecdysozoa</taxon>
        <taxon>Arthropoda</taxon>
        <taxon>Hexapoda</taxon>
        <taxon>Insecta</taxon>
        <taxon>Pterygota</taxon>
        <taxon>Neoptera</taxon>
        <taxon>Endopterygota</taxon>
        <taxon>Coleoptera</taxon>
        <taxon>Polyphaga</taxon>
        <taxon>Cucujiformia</taxon>
        <taxon>Chrysomeloidea</taxon>
        <taxon>Cerambycidae</taxon>
        <taxon>Lamiinae</taxon>
        <taxon>Acanthocinini</taxon>
        <taxon>Exocentrus</taxon>
    </lineage>
</organism>
<dbReference type="GO" id="GO:0005929">
    <property type="term" value="C:cilium"/>
    <property type="evidence" value="ECO:0007669"/>
    <property type="project" value="TreeGrafter"/>
</dbReference>
<feature type="region of interest" description="Disordered" evidence="3">
    <location>
        <begin position="487"/>
        <end position="523"/>
    </location>
</feature>
<dbReference type="InterPro" id="IPR051655">
    <property type="entry name" value="FAM161"/>
</dbReference>
<feature type="compositionally biased region" description="Polar residues" evidence="3">
    <location>
        <begin position="257"/>
        <end position="269"/>
    </location>
</feature>
<sequence length="711" mass="83246">MYNHDNAVFNNSCLKVPRNPKSDQPLPIYEQKYLNQLENEVRKLSLDSNDLNMKSTKGEVNKNTIKSFLDFFGSIPEYDDINHLSNKEFYKKLENLKEKQKFYEECLLNEIKFDCKDTQWIEDYKNLKLGVKDTKNKKKKTSLKPLCDTPVSNKTSNLNKIFDVESIFSDKDVVNKPPSRRSVRIETPSDKLSTNITPEPHLRPKSRAKISSAGSKGRNNDNDWDDISIEDLNLYSEGNTPLPLPLETKSAPASPVKTRSNTNNWTDTITIPKPFQMTVRDEENKIVDELFVKLKKPKEKKPEQFKAHDIPIESQIPLFEKIMADQERRSFITKEKRKAALQAQMKPFSFTKRDEEIQELTREFSKSSPNLYQDLPLKVKKFKANPIPKNLFSNYIYKRMHEDEFYRALQKKIRAEEMLKAASLPPSMAKRAKSKPKTEICPRSFRDLKREEKPLKKSKSIPNYKACHEQYEKQLEELKQEFISTSPRPFKLKTSKRGKRNCRNSSASSKSSSTRTPSSLDFSSVNRSNLAAVLRIQSARQRLEMEMMQKLEEAKLKEEARWREKLMRKKPVWQTLAYSHEEDLAMRLRLRKDEERLRNEEHKMRMQIMLGRVNQQPTLFERQSQVKFPKTREELVKELHREYGPSKQYGKRSLTDLSLVEMKDEAIQAFLDENFPSKSPDATEDSKESENSIEEKEKCDCFSDDNEKSND</sequence>
<dbReference type="GO" id="GO:0005856">
    <property type="term" value="C:cytoskeleton"/>
    <property type="evidence" value="ECO:0007669"/>
    <property type="project" value="UniProtKB-ARBA"/>
</dbReference>
<comment type="similarity">
    <text evidence="1">Belongs to the FAM161 family.</text>
</comment>
<protein>
    <recommendedName>
        <fullName evidence="6">Protein FAM161A</fullName>
    </recommendedName>
</protein>
<dbReference type="AlphaFoldDB" id="A0AAV8WGJ3"/>
<gene>
    <name evidence="4" type="ORF">NQ315_009612</name>
</gene>
<keyword evidence="2" id="KW-0175">Coiled coil</keyword>
<feature type="compositionally biased region" description="Basic residues" evidence="3">
    <location>
        <begin position="490"/>
        <end position="502"/>
    </location>
</feature>
<feature type="compositionally biased region" description="Low complexity" evidence="3">
    <location>
        <begin position="505"/>
        <end position="523"/>
    </location>
</feature>
<dbReference type="PANTHER" id="PTHR21501">
    <property type="entry name" value="PROTEIN FAM-161"/>
    <property type="match status" value="1"/>
</dbReference>
<feature type="compositionally biased region" description="Basic and acidic residues" evidence="3">
    <location>
        <begin position="684"/>
        <end position="711"/>
    </location>
</feature>
<dbReference type="PANTHER" id="PTHR21501:SF1">
    <property type="entry name" value="PROTEIN FAM-161"/>
    <property type="match status" value="1"/>
</dbReference>
<dbReference type="InterPro" id="IPR019579">
    <property type="entry name" value="FAM161A/B"/>
</dbReference>
<name>A0AAV8WGJ3_9CUCU</name>
<dbReference type="Proteomes" id="UP001159042">
    <property type="component" value="Unassembled WGS sequence"/>
</dbReference>
<evidence type="ECO:0000256" key="1">
    <source>
        <dbReference type="ARBA" id="ARBA00006663"/>
    </source>
</evidence>
<proteinExistence type="inferred from homology"/>
<evidence type="ECO:0008006" key="6">
    <source>
        <dbReference type="Google" id="ProtNLM"/>
    </source>
</evidence>
<dbReference type="Pfam" id="PF10595">
    <property type="entry name" value="FAM161A_B"/>
    <property type="match status" value="1"/>
</dbReference>
<feature type="region of interest" description="Disordered" evidence="3">
    <location>
        <begin position="671"/>
        <end position="711"/>
    </location>
</feature>